<organism evidence="2 3">
    <name type="scientific">Methylobacterium goesingense</name>
    <dbReference type="NCBI Taxonomy" id="243690"/>
    <lineage>
        <taxon>Bacteria</taxon>
        <taxon>Pseudomonadati</taxon>
        <taxon>Pseudomonadota</taxon>
        <taxon>Alphaproteobacteria</taxon>
        <taxon>Hyphomicrobiales</taxon>
        <taxon>Methylobacteriaceae</taxon>
        <taxon>Methylobacterium</taxon>
    </lineage>
</organism>
<evidence type="ECO:0000313" key="3">
    <source>
        <dbReference type="Proteomes" id="UP001549145"/>
    </source>
</evidence>
<dbReference type="Proteomes" id="UP001549145">
    <property type="component" value="Unassembled WGS sequence"/>
</dbReference>
<gene>
    <name evidence="2" type="ORF">ABID43_001249</name>
</gene>
<protein>
    <submittedName>
        <fullName evidence="2">Uncharacterized protein</fullName>
    </submittedName>
</protein>
<dbReference type="RefSeq" id="WP_373320838.1">
    <property type="nucleotide sequence ID" value="NZ_BPQL01000019.1"/>
</dbReference>
<keyword evidence="1" id="KW-0732">Signal</keyword>
<evidence type="ECO:0000256" key="1">
    <source>
        <dbReference type="SAM" id="SignalP"/>
    </source>
</evidence>
<keyword evidence="3" id="KW-1185">Reference proteome</keyword>
<feature type="chain" id="PRO_5047536938" evidence="1">
    <location>
        <begin position="20"/>
        <end position="98"/>
    </location>
</feature>
<reference evidence="2 3" key="1">
    <citation type="submission" date="2024-06" db="EMBL/GenBank/DDBJ databases">
        <title>Genomic Encyclopedia of Type Strains, Phase IV (KMG-IV): sequencing the most valuable type-strain genomes for metagenomic binning, comparative biology and taxonomic classification.</title>
        <authorList>
            <person name="Goeker M."/>
        </authorList>
    </citation>
    <scope>NUCLEOTIDE SEQUENCE [LARGE SCALE GENOMIC DNA]</scope>
    <source>
        <strain evidence="2 3">DSM 21331</strain>
    </source>
</reference>
<name>A0ABV2L250_9HYPH</name>
<dbReference type="EMBL" id="JBEPMM010000002">
    <property type="protein sequence ID" value="MET3691724.1"/>
    <property type="molecule type" value="Genomic_DNA"/>
</dbReference>
<comment type="caution">
    <text evidence="2">The sequence shown here is derived from an EMBL/GenBank/DDBJ whole genome shotgun (WGS) entry which is preliminary data.</text>
</comment>
<proteinExistence type="predicted"/>
<sequence>MTRRLALALCAVLATPADAQSPLTSLQRMTCADAMALVKAKGSILFGPGGGPAERLVRDRGQCNLTEIADLRFVPTRDNPECPIGYRCREPEFGDWDW</sequence>
<feature type="signal peptide" evidence="1">
    <location>
        <begin position="1"/>
        <end position="19"/>
    </location>
</feature>
<accession>A0ABV2L250</accession>
<evidence type="ECO:0000313" key="2">
    <source>
        <dbReference type="EMBL" id="MET3691724.1"/>
    </source>
</evidence>